<dbReference type="Proteomes" id="UP000727490">
    <property type="component" value="Unassembled WGS sequence"/>
</dbReference>
<keyword evidence="1" id="KW-0645">Protease</keyword>
<comment type="caution">
    <text evidence="1">The sequence shown here is derived from an EMBL/GenBank/DDBJ whole genome shotgun (WGS) entry which is preliminary data.</text>
</comment>
<dbReference type="Pfam" id="PF13715">
    <property type="entry name" value="CarbopepD_reg_2"/>
    <property type="match status" value="1"/>
</dbReference>
<dbReference type="RefSeq" id="WP_219288462.1">
    <property type="nucleotide sequence ID" value="NZ_RPHB01000004.1"/>
</dbReference>
<reference evidence="1 2" key="1">
    <citation type="journal article" date="2020" name="Syst. Appl. Microbiol.">
        <title>Arthrospiribacter ruber gen. nov., sp. nov., a novel bacterium isolated from Arthrospira cultures.</title>
        <authorList>
            <person name="Waleron M."/>
            <person name="Misztak A."/>
            <person name="Waleron M.M."/>
            <person name="Furmaniak M."/>
            <person name="Mrozik A."/>
            <person name="Waleron K."/>
        </authorList>
    </citation>
    <scope>NUCLEOTIDE SEQUENCE [LARGE SCALE GENOMIC DNA]</scope>
    <source>
        <strain evidence="1 2">DPMB0001</strain>
    </source>
</reference>
<dbReference type="InterPro" id="IPR043741">
    <property type="entry name" value="DUF5686"/>
</dbReference>
<protein>
    <submittedName>
        <fullName evidence="1">Carboxypeptidase-like regulatory domain-containing protein</fullName>
    </submittedName>
</protein>
<dbReference type="GO" id="GO:0004180">
    <property type="term" value="F:carboxypeptidase activity"/>
    <property type="evidence" value="ECO:0007669"/>
    <property type="project" value="UniProtKB-KW"/>
</dbReference>
<organism evidence="1 2">
    <name type="scientific">Arthrospiribacter ruber</name>
    <dbReference type="NCBI Taxonomy" id="2487934"/>
    <lineage>
        <taxon>Bacteria</taxon>
        <taxon>Pseudomonadati</taxon>
        <taxon>Bacteroidota</taxon>
        <taxon>Cytophagia</taxon>
        <taxon>Cytophagales</taxon>
        <taxon>Cyclobacteriaceae</taxon>
        <taxon>Arthrospiribacter</taxon>
    </lineage>
</organism>
<sequence>MVLKPNPSCTYKRLPIFLAVFFQAFFGLLSPILAQERTDFTKGRVLNSETKEPVPFAHVYFKGFENQGTVTDIRGEFKLSPNSETDSLVISHVGFKIQLLPIRSIDASGSIYLFPKQIEMAEMIFLAGENPALKIIRSAIDNKKINDPENLNAYQYNAYNKLVFSLKEAEIGDTLSVKIDSELKGGHIFISESFSEITFKKPGNRNETIKSSKMSGIKSPVIALVSSTFQPFSLYEDHIIVFDIPYLNPLSKEGLRKYDYFLEDSIQNESGTSYIISFQAQKGKGYLLGQGIMAVSSNLFALENMVFKSLENGGTLQFELQQKNKWDGKHWFPEQINSKYLMADFDIEGRPLKLINQNFISDVRINHDLKTRTISPVAMVFDIQNEDFPMEDYRRDSLSEAESLTYKRFEELDDKTLERLNTFSQVMTQLSLGRIPLGPVDLLPNRLFRLNQHEGFALGLGISSNQKLSEWFRTEGYFRYGFRDRAWKYGGGIETLFLNRKDSRLMFYYSHDIVEIGHVPFIKSNSFSRSSDIFREFLAERMDQVERFSFSFSQIPLRNVKVSIASSLEDRVPLWVDHSAFTEEGNLSSFRAAEVGLNIRYNAHEKLSKIGSGFLPGPPSYPIFNLHISKAIPEILGSNVDFWKIALKVQHEWKKGVSLNRFLFSGMGAWGESLPPSYLNTGFGIRPQEQEISISLPGYLQTMRIYEFLSDRAIQSTYSHLTGPLFDRKAGWVGFAPQLNLIQSFAIGSLLDPSLAENLGFKTMERGYLESGIELQNLVKYKSGFGYQGIGIGAFYRWGAYANPVIHENFLINLSLTTAF</sequence>
<proteinExistence type="predicted"/>
<evidence type="ECO:0000313" key="1">
    <source>
        <dbReference type="EMBL" id="MBW3467922.1"/>
    </source>
</evidence>
<accession>A0A951MCV8</accession>
<dbReference type="EMBL" id="RPHB01000004">
    <property type="protein sequence ID" value="MBW3467922.1"/>
    <property type="molecule type" value="Genomic_DNA"/>
</dbReference>
<keyword evidence="1" id="KW-0121">Carboxypeptidase</keyword>
<gene>
    <name evidence="1" type="ORF">EGN73_08850</name>
</gene>
<keyword evidence="1" id="KW-0378">Hydrolase</keyword>
<keyword evidence="2" id="KW-1185">Reference proteome</keyword>
<dbReference type="AlphaFoldDB" id="A0A951MCV8"/>
<dbReference type="Pfam" id="PF18939">
    <property type="entry name" value="DUF5686"/>
    <property type="match status" value="1"/>
</dbReference>
<evidence type="ECO:0000313" key="2">
    <source>
        <dbReference type="Proteomes" id="UP000727490"/>
    </source>
</evidence>
<name>A0A951MCV8_9BACT</name>